<dbReference type="Proteomes" id="UP000799291">
    <property type="component" value="Unassembled WGS sequence"/>
</dbReference>
<reference evidence="1" key="1">
    <citation type="journal article" date="2020" name="Stud. Mycol.">
        <title>101 Dothideomycetes genomes: a test case for predicting lifestyles and emergence of pathogens.</title>
        <authorList>
            <person name="Haridas S."/>
            <person name="Albert R."/>
            <person name="Binder M."/>
            <person name="Bloem J."/>
            <person name="Labutti K."/>
            <person name="Salamov A."/>
            <person name="Andreopoulos B."/>
            <person name="Baker S."/>
            <person name="Barry K."/>
            <person name="Bills G."/>
            <person name="Bluhm B."/>
            <person name="Cannon C."/>
            <person name="Castanera R."/>
            <person name="Culley D."/>
            <person name="Daum C."/>
            <person name="Ezra D."/>
            <person name="Gonzalez J."/>
            <person name="Henrissat B."/>
            <person name="Kuo A."/>
            <person name="Liang C."/>
            <person name="Lipzen A."/>
            <person name="Lutzoni F."/>
            <person name="Magnuson J."/>
            <person name="Mondo S."/>
            <person name="Nolan M."/>
            <person name="Ohm R."/>
            <person name="Pangilinan J."/>
            <person name="Park H.-J."/>
            <person name="Ramirez L."/>
            <person name="Alfaro M."/>
            <person name="Sun H."/>
            <person name="Tritt A."/>
            <person name="Yoshinaga Y."/>
            <person name="Zwiers L.-H."/>
            <person name="Turgeon B."/>
            <person name="Goodwin S."/>
            <person name="Spatafora J."/>
            <person name="Crous P."/>
            <person name="Grigoriev I."/>
        </authorList>
    </citation>
    <scope>NUCLEOTIDE SEQUENCE</scope>
    <source>
        <strain evidence="1">CBS 122367</strain>
    </source>
</reference>
<proteinExistence type="predicted"/>
<sequence>MMQGRDQRTLQYHPDGKVQREMSLSANGSHEWPTNEHLTFSPFLIRVLIFHPIPPHNQRKYAVTSDLRRSHQRAGGSEVGFVIRESLGSGKIIRTRIGRRLYIGKPLASKSGLVLQSVYAPMPIYYYYVRCSGAMTQILTRGFIRLGGITQTFCTCIVAHRRGWGWFPVLFL</sequence>
<evidence type="ECO:0000313" key="2">
    <source>
        <dbReference type="Proteomes" id="UP000799291"/>
    </source>
</evidence>
<protein>
    <submittedName>
        <fullName evidence="1">Uncharacterized protein</fullName>
    </submittedName>
</protein>
<organism evidence="1 2">
    <name type="scientific">Lentithecium fluviatile CBS 122367</name>
    <dbReference type="NCBI Taxonomy" id="1168545"/>
    <lineage>
        <taxon>Eukaryota</taxon>
        <taxon>Fungi</taxon>
        <taxon>Dikarya</taxon>
        <taxon>Ascomycota</taxon>
        <taxon>Pezizomycotina</taxon>
        <taxon>Dothideomycetes</taxon>
        <taxon>Pleosporomycetidae</taxon>
        <taxon>Pleosporales</taxon>
        <taxon>Massarineae</taxon>
        <taxon>Lentitheciaceae</taxon>
        <taxon>Lentithecium</taxon>
    </lineage>
</organism>
<dbReference type="AlphaFoldDB" id="A0A6G1JG55"/>
<gene>
    <name evidence="1" type="ORF">K458DRAFT_125054</name>
</gene>
<name>A0A6G1JG55_9PLEO</name>
<dbReference type="EMBL" id="MU005572">
    <property type="protein sequence ID" value="KAF2689200.1"/>
    <property type="molecule type" value="Genomic_DNA"/>
</dbReference>
<accession>A0A6G1JG55</accession>
<evidence type="ECO:0000313" key="1">
    <source>
        <dbReference type="EMBL" id="KAF2689200.1"/>
    </source>
</evidence>
<keyword evidence="2" id="KW-1185">Reference proteome</keyword>